<evidence type="ECO:0000313" key="2">
    <source>
        <dbReference type="Proteomes" id="UP000233276"/>
    </source>
</evidence>
<gene>
    <name evidence="1" type="ORF">CXR34_04405</name>
</gene>
<dbReference type="RefSeq" id="WP_101305718.1">
    <property type="nucleotide sequence ID" value="NZ_CP025299.1"/>
</dbReference>
<proteinExistence type="predicted"/>
<name>A0A2K9D543_9MICO</name>
<dbReference type="Proteomes" id="UP000233276">
    <property type="component" value="Chromosome"/>
</dbReference>
<accession>A0A2K9D543</accession>
<reference evidence="1 2" key="1">
    <citation type="submission" date="2017-12" db="EMBL/GenBank/DDBJ databases">
        <title>Isolation and characterization of estrogens degradatiion strain Microbacterium hominis SJTG1.</title>
        <authorList>
            <person name="Xiong W."/>
            <person name="Yin C."/>
            <person name="Zheng D."/>
            <person name="Liang R."/>
        </authorList>
    </citation>
    <scope>NUCLEOTIDE SEQUENCE [LARGE SCALE GENOMIC DNA]</scope>
    <source>
        <strain evidence="1 2">SJTG1</strain>
    </source>
</reference>
<protein>
    <submittedName>
        <fullName evidence="1">Uncharacterized protein</fullName>
    </submittedName>
</protein>
<evidence type="ECO:0000313" key="1">
    <source>
        <dbReference type="EMBL" id="AUG28790.1"/>
    </source>
</evidence>
<dbReference type="EMBL" id="CP025299">
    <property type="protein sequence ID" value="AUG28790.1"/>
    <property type="molecule type" value="Genomic_DNA"/>
</dbReference>
<dbReference type="AlphaFoldDB" id="A0A2K9D543"/>
<sequence>MIVTDPRPVARPDWDDLTVPEAVEQLRLGDLSEFFNDFEADPHVMADCPNCGPVPVHAEGTCQWGCGYDFMTAARALPAEDNARARAAS</sequence>
<organism evidence="1 2">
    <name type="scientific">Microbacterium hominis</name>
    <dbReference type="NCBI Taxonomy" id="162426"/>
    <lineage>
        <taxon>Bacteria</taxon>
        <taxon>Bacillati</taxon>
        <taxon>Actinomycetota</taxon>
        <taxon>Actinomycetes</taxon>
        <taxon>Micrococcales</taxon>
        <taxon>Microbacteriaceae</taxon>
        <taxon>Microbacterium</taxon>
    </lineage>
</organism>
<dbReference type="KEGG" id="mhos:CXR34_04405"/>